<dbReference type="InterPro" id="IPR004839">
    <property type="entry name" value="Aminotransferase_I/II_large"/>
</dbReference>
<name>C5BNZ2_TERTT</name>
<evidence type="ECO:0000256" key="2">
    <source>
        <dbReference type="ARBA" id="ARBA00022576"/>
    </source>
</evidence>
<dbReference type="InterPro" id="IPR015421">
    <property type="entry name" value="PyrdxlP-dep_Trfase_major"/>
</dbReference>
<dbReference type="HOGENOM" id="CLU_053657_0_0_6"/>
<dbReference type="RefSeq" id="WP_015819408.1">
    <property type="nucleotide sequence ID" value="NC_012997.1"/>
</dbReference>
<gene>
    <name evidence="6" type="ordered locus">TERTU_3004</name>
</gene>
<dbReference type="Pfam" id="PF00155">
    <property type="entry name" value="Aminotran_1_2"/>
    <property type="match status" value="1"/>
</dbReference>
<organism evidence="6 7">
    <name type="scientific">Teredinibacter turnerae (strain ATCC 39867 / T7901)</name>
    <dbReference type="NCBI Taxonomy" id="377629"/>
    <lineage>
        <taxon>Bacteria</taxon>
        <taxon>Pseudomonadati</taxon>
        <taxon>Pseudomonadota</taxon>
        <taxon>Gammaproteobacteria</taxon>
        <taxon>Cellvibrionales</taxon>
        <taxon>Cellvibrionaceae</taxon>
        <taxon>Teredinibacter</taxon>
    </lineage>
</organism>
<dbReference type="InterPro" id="IPR050859">
    <property type="entry name" value="Class-I_PLP-dep_aminotransf"/>
</dbReference>
<dbReference type="GO" id="GO:0005829">
    <property type="term" value="C:cytosol"/>
    <property type="evidence" value="ECO:0007669"/>
    <property type="project" value="TreeGrafter"/>
</dbReference>
<dbReference type="NCBIfam" id="NF006967">
    <property type="entry name" value="PRK09440.1-5"/>
    <property type="match status" value="1"/>
</dbReference>
<dbReference type="eggNOG" id="COG3977">
    <property type="taxonomic scope" value="Bacteria"/>
</dbReference>
<sequence>MNPSSFAQKFTGDAAIVDLMEDLGDALNVNPDLLFLGGGNPAHIPEFEARIGEHLKAICDQPAELHKLIGIYQSPQGNEAFIDALASYLQQRYQWPVTTANIAVANGSQSAFFILLNLLAAQGQICLPMMPEYLGYRDQGLGDNIFKGYRPRIELIGEHRFKYHIDFAALEITSDTAALCVSRPTNPSGNVVSDDEMRQLQAIARAHNIPLIVDCAYGFPFPGVVYQEAESFWDDNTILMLSLSKLGLPGVRTGIVVAPEAVIKKFVSANTIISLACGNLGPMLMNSLMAANELDSICETVIQPYYRAKQAYMLEQIDRHLAGLNYRVHESEGAFFVWIWFPDLPVSSEQLYQRMKEANVLIMAGEHFFFGMDENWDHAHQCIRLNFCQAPEVISDALQILAREVRALG</sequence>
<reference evidence="6 7" key="1">
    <citation type="journal article" date="2009" name="PLoS ONE">
        <title>The complete genome of Teredinibacter turnerae T7901: an intracellular endosymbiont of marine wood-boring bivalves (shipworms).</title>
        <authorList>
            <person name="Yang J.C."/>
            <person name="Madupu R."/>
            <person name="Durkin A.S."/>
            <person name="Ekborg N.A."/>
            <person name="Pedamallu C.S."/>
            <person name="Hostetler J.B."/>
            <person name="Radune D."/>
            <person name="Toms B.S."/>
            <person name="Henrissat B."/>
            <person name="Coutinho P.M."/>
            <person name="Schwarz S."/>
            <person name="Field L."/>
            <person name="Trindade-Silva A.E."/>
            <person name="Soares C.A.G."/>
            <person name="Elshahawi S."/>
            <person name="Hanora A."/>
            <person name="Schmidt E.W."/>
            <person name="Haygood M.G."/>
            <person name="Posfai J."/>
            <person name="Benner J."/>
            <person name="Madinger C."/>
            <person name="Nove J."/>
            <person name="Anton B."/>
            <person name="Chaudhary K."/>
            <person name="Foster J."/>
            <person name="Holman A."/>
            <person name="Kumar S."/>
            <person name="Lessard P.A."/>
            <person name="Luyten Y.A."/>
            <person name="Slatko B."/>
            <person name="Wood N."/>
            <person name="Wu B."/>
            <person name="Teplitski M."/>
            <person name="Mougous J.D."/>
            <person name="Ward N."/>
            <person name="Eisen J.A."/>
            <person name="Badger J.H."/>
            <person name="Distel D.L."/>
        </authorList>
    </citation>
    <scope>NUCLEOTIDE SEQUENCE [LARGE SCALE GENOMIC DNA]</scope>
    <source>
        <strain evidence="7">ATCC 39867 / T7901</strain>
    </source>
</reference>
<dbReference type="Gene3D" id="3.40.640.10">
    <property type="entry name" value="Type I PLP-dependent aspartate aminotransferase-like (Major domain)"/>
    <property type="match status" value="1"/>
</dbReference>
<dbReference type="OrthoDB" id="9802328at2"/>
<dbReference type="NCBIfam" id="NF006964">
    <property type="entry name" value="PRK09440.1-2"/>
    <property type="match status" value="1"/>
</dbReference>
<evidence type="ECO:0000313" key="7">
    <source>
        <dbReference type="Proteomes" id="UP000009080"/>
    </source>
</evidence>
<dbReference type="GO" id="GO:0030170">
    <property type="term" value="F:pyridoxal phosphate binding"/>
    <property type="evidence" value="ECO:0007669"/>
    <property type="project" value="InterPro"/>
</dbReference>
<proteinExistence type="predicted"/>
<keyword evidence="4" id="KW-0663">Pyridoxal phosphate</keyword>
<dbReference type="PANTHER" id="PTHR42790:SF4">
    <property type="entry name" value="VALINE--PYRUVATE AMINOTRANSFERASE"/>
    <property type="match status" value="1"/>
</dbReference>
<dbReference type="EMBL" id="CP001614">
    <property type="protein sequence ID" value="ACR13295.1"/>
    <property type="molecule type" value="Genomic_DNA"/>
</dbReference>
<accession>C5BNZ2</accession>
<dbReference type="STRING" id="377629.TERTU_3004"/>
<evidence type="ECO:0000259" key="5">
    <source>
        <dbReference type="Pfam" id="PF00155"/>
    </source>
</evidence>
<evidence type="ECO:0000256" key="1">
    <source>
        <dbReference type="ARBA" id="ARBA00001933"/>
    </source>
</evidence>
<dbReference type="GO" id="GO:1901605">
    <property type="term" value="P:alpha-amino acid metabolic process"/>
    <property type="evidence" value="ECO:0007669"/>
    <property type="project" value="TreeGrafter"/>
</dbReference>
<keyword evidence="3 6" id="KW-0808">Transferase</keyword>
<dbReference type="CDD" id="cd00609">
    <property type="entry name" value="AAT_like"/>
    <property type="match status" value="1"/>
</dbReference>
<dbReference type="AlphaFoldDB" id="C5BNZ2"/>
<dbReference type="PANTHER" id="PTHR42790">
    <property type="entry name" value="AMINOTRANSFERASE"/>
    <property type="match status" value="1"/>
</dbReference>
<evidence type="ECO:0000256" key="4">
    <source>
        <dbReference type="ARBA" id="ARBA00022898"/>
    </source>
</evidence>
<evidence type="ECO:0000313" key="6">
    <source>
        <dbReference type="EMBL" id="ACR13295.1"/>
    </source>
</evidence>
<comment type="cofactor">
    <cofactor evidence="1">
        <name>pyridoxal 5'-phosphate</name>
        <dbReference type="ChEBI" id="CHEBI:597326"/>
    </cofactor>
</comment>
<feature type="domain" description="Aminotransferase class I/classII large" evidence="5">
    <location>
        <begin position="63"/>
        <end position="389"/>
    </location>
</feature>
<keyword evidence="7" id="KW-1185">Reference proteome</keyword>
<protein>
    <submittedName>
        <fullName evidence="6">Valine--pyruvate aminotransferase</fullName>
        <ecNumber evidence="6">2.6.1.66</ecNumber>
    </submittedName>
</protein>
<dbReference type="EC" id="2.6.1.66" evidence="6"/>
<dbReference type="KEGG" id="ttu:TERTU_3004"/>
<keyword evidence="2 6" id="KW-0032">Aminotransferase</keyword>
<dbReference type="GO" id="GO:0009042">
    <property type="term" value="F:valine-pyruvate transaminase activity"/>
    <property type="evidence" value="ECO:0007669"/>
    <property type="project" value="UniProtKB-EC"/>
</dbReference>
<evidence type="ECO:0000256" key="3">
    <source>
        <dbReference type="ARBA" id="ARBA00022679"/>
    </source>
</evidence>
<dbReference type="InterPro" id="IPR015424">
    <property type="entry name" value="PyrdxlP-dep_Trfase"/>
</dbReference>
<dbReference type="SUPFAM" id="SSF53383">
    <property type="entry name" value="PLP-dependent transferases"/>
    <property type="match status" value="1"/>
</dbReference>
<dbReference type="Proteomes" id="UP000009080">
    <property type="component" value="Chromosome"/>
</dbReference>